<organism evidence="1 2">
    <name type="scientific">Nocardioides bruguierae</name>
    <dbReference type="NCBI Taxonomy" id="2945102"/>
    <lineage>
        <taxon>Bacteria</taxon>
        <taxon>Bacillati</taxon>
        <taxon>Actinomycetota</taxon>
        <taxon>Actinomycetes</taxon>
        <taxon>Propionibacteriales</taxon>
        <taxon>Nocardioidaceae</taxon>
        <taxon>Nocardioides</taxon>
    </lineage>
</organism>
<sequence>MMQEIGGDGFLLTSLTPTRHYLDEVVDGLVPALQRRGVVRSEYAQPTLRGTLREF</sequence>
<dbReference type="InterPro" id="IPR036661">
    <property type="entry name" value="Luciferase-like_sf"/>
</dbReference>
<evidence type="ECO:0000313" key="1">
    <source>
        <dbReference type="EMBL" id="MCM0619278.1"/>
    </source>
</evidence>
<proteinExistence type="predicted"/>
<evidence type="ECO:0000313" key="2">
    <source>
        <dbReference type="Proteomes" id="UP001139485"/>
    </source>
</evidence>
<comment type="caution">
    <text evidence="1">The sequence shown here is derived from an EMBL/GenBank/DDBJ whole genome shotgun (WGS) entry which is preliminary data.</text>
</comment>
<reference evidence="1" key="1">
    <citation type="submission" date="2022-05" db="EMBL/GenBank/DDBJ databases">
        <authorList>
            <person name="Tuo L."/>
        </authorList>
    </citation>
    <scope>NUCLEOTIDE SEQUENCE</scope>
    <source>
        <strain evidence="1">BSK12Z-4</strain>
    </source>
</reference>
<name>A0A9X2D4X3_9ACTN</name>
<dbReference type="RefSeq" id="WP_250826142.1">
    <property type="nucleotide sequence ID" value="NZ_JAMOIL010000002.1"/>
</dbReference>
<protein>
    <recommendedName>
        <fullName evidence="3">LLM class flavin-dependent oxidoreductase</fullName>
    </recommendedName>
</protein>
<dbReference type="AlphaFoldDB" id="A0A9X2D4X3"/>
<dbReference type="GO" id="GO:0016705">
    <property type="term" value="F:oxidoreductase activity, acting on paired donors, with incorporation or reduction of molecular oxygen"/>
    <property type="evidence" value="ECO:0007669"/>
    <property type="project" value="InterPro"/>
</dbReference>
<gene>
    <name evidence="1" type="ORF">M8330_03070</name>
</gene>
<dbReference type="SUPFAM" id="SSF51679">
    <property type="entry name" value="Bacterial luciferase-like"/>
    <property type="match status" value="1"/>
</dbReference>
<dbReference type="Proteomes" id="UP001139485">
    <property type="component" value="Unassembled WGS sequence"/>
</dbReference>
<dbReference type="EMBL" id="JAMOIL010000002">
    <property type="protein sequence ID" value="MCM0619278.1"/>
    <property type="molecule type" value="Genomic_DNA"/>
</dbReference>
<dbReference type="Gene3D" id="3.20.20.30">
    <property type="entry name" value="Luciferase-like domain"/>
    <property type="match status" value="1"/>
</dbReference>
<evidence type="ECO:0008006" key="3">
    <source>
        <dbReference type="Google" id="ProtNLM"/>
    </source>
</evidence>
<keyword evidence="2" id="KW-1185">Reference proteome</keyword>
<accession>A0A9X2D4X3</accession>